<accession>A0ABU6EAI5</accession>
<evidence type="ECO:0000313" key="1">
    <source>
        <dbReference type="EMBL" id="MEB6856083.1"/>
    </source>
</evidence>
<dbReference type="Proteomes" id="UP001332939">
    <property type="component" value="Unassembled WGS sequence"/>
</dbReference>
<proteinExistence type="predicted"/>
<evidence type="ECO:0000313" key="2">
    <source>
        <dbReference type="Proteomes" id="UP001332939"/>
    </source>
</evidence>
<sequence>MITSQQAQDIVLHHCHSSPYDELFTVYFFELSPKQDFWIIRCNSERYVIYNQLEHCYVGVNAYLVDTSTGKIDIVGSGESVEDFLQDKYDLQRANGYFYVLSPSFTKENKQALINFKQWLACGYSEIILLFSSDKNKWFTGSYRTLQHIQIQLKAVEIDTKITLMEKTDDAVVVESNIWFEKDIKESLNKYINKKQVLQSH</sequence>
<protein>
    <submittedName>
        <fullName evidence="1">Uncharacterized protein</fullName>
    </submittedName>
</protein>
<name>A0ABU6EAI5_9GAMM</name>
<dbReference type="RefSeq" id="WP_325932630.1">
    <property type="nucleotide sequence ID" value="NZ_JAMZOO010000001.1"/>
</dbReference>
<organism evidence="1 2">
    <name type="scientific">Proteus cibi</name>
    <dbReference type="NCBI Taxonomy" id="2050966"/>
    <lineage>
        <taxon>Bacteria</taxon>
        <taxon>Pseudomonadati</taxon>
        <taxon>Pseudomonadota</taxon>
        <taxon>Gammaproteobacteria</taxon>
        <taxon>Enterobacterales</taxon>
        <taxon>Morganellaceae</taxon>
        <taxon>Proteus</taxon>
    </lineage>
</organism>
<comment type="caution">
    <text evidence="1">The sequence shown here is derived from an EMBL/GenBank/DDBJ whole genome shotgun (WGS) entry which is preliminary data.</text>
</comment>
<gene>
    <name evidence="1" type="ORF">NA736_03430</name>
</gene>
<reference evidence="1 2" key="1">
    <citation type="submission" date="2022-05" db="EMBL/GenBank/DDBJ databases">
        <title>Whole genome sequences of Escherichia coli of fish isolates collected from Assam, India.</title>
        <authorList>
            <person name="Sudha S."/>
            <person name="Muneeb K.H."/>
            <person name="Rakshit O."/>
            <person name="Mendem S.K."/>
            <person name="Raisen C."/>
            <person name="Holmes M.A."/>
            <person name="Shome B.R."/>
            <person name="Sivaraman G.K."/>
        </authorList>
    </citation>
    <scope>NUCLEOTIDE SEQUENCE [LARGE SCALE GENOMIC DNA]</scope>
    <source>
        <strain evidence="1 2">278</strain>
    </source>
</reference>
<dbReference type="EMBL" id="JAMZOO010000001">
    <property type="protein sequence ID" value="MEB6856083.1"/>
    <property type="molecule type" value="Genomic_DNA"/>
</dbReference>
<keyword evidence="2" id="KW-1185">Reference proteome</keyword>